<name>A0A6A6B100_9PEZI</name>
<dbReference type="Proteomes" id="UP000799438">
    <property type="component" value="Unassembled WGS sequence"/>
</dbReference>
<dbReference type="InterPro" id="IPR010730">
    <property type="entry name" value="HET"/>
</dbReference>
<dbReference type="EMBL" id="ML995510">
    <property type="protein sequence ID" value="KAF2136894.1"/>
    <property type="molecule type" value="Genomic_DNA"/>
</dbReference>
<gene>
    <name evidence="3" type="ORF">K452DRAFT_292032</name>
</gene>
<accession>A0A6A6B100</accession>
<evidence type="ECO:0000313" key="4">
    <source>
        <dbReference type="Proteomes" id="UP000799438"/>
    </source>
</evidence>
<feature type="compositionally biased region" description="Low complexity" evidence="1">
    <location>
        <begin position="669"/>
        <end position="679"/>
    </location>
</feature>
<feature type="region of interest" description="Disordered" evidence="1">
    <location>
        <begin position="669"/>
        <end position="693"/>
    </location>
</feature>
<evidence type="ECO:0000256" key="1">
    <source>
        <dbReference type="SAM" id="MobiDB-lite"/>
    </source>
</evidence>
<proteinExistence type="predicted"/>
<dbReference type="OrthoDB" id="270167at2759"/>
<protein>
    <recommendedName>
        <fullName evidence="2">Heterokaryon incompatibility domain-containing protein</fullName>
    </recommendedName>
</protein>
<evidence type="ECO:0000259" key="2">
    <source>
        <dbReference type="Pfam" id="PF06985"/>
    </source>
</evidence>
<dbReference type="AlphaFoldDB" id="A0A6A6B100"/>
<sequence>MNLDTKCTLAEIESRATDSLVHQILAIQDNYKLKEFKTNGRREWAERLECLCRKLPHEQGSRKRKWRQEDEDAEGAPLAGPLRTLGRRRRCPSESYVAVSYPWDASACESPESGRWQVWSERAGNFYPNQVRDVVLERATAYAKALGLDLIWIDRECIPQDERDGQEKSEKEYAIQCMDMVYRLYQYSYPVALLVVSINTEDDLVLLGRLLQNRFAWERKGKEYPILADEVAENPEKTLKILELLQRITFDPWWSRAWIFQEDYCAGTEMHLLLPHGRSVNKDMFDLFGNIPGELEVNSAKFRRAATLFCLAYKHAPAHAKENVGVAMCNDVLSKASQYNIVHKYTTAARDQRKWKAMTSTILADIGRRGITNASDLLAITANCCTYNARLDTKALKDAGASLSASILALYFLNGEIFCDGPENASASSQSVYDYLRTISLDFKLPVKSEELTFLKRCRLPTPELCASGVRTEGWLWRLDRTIDSSEIRTKKLSRKARKQTAEDGLSRDERFCLAQLAAHIPGIRDAVVTYFSEDWAAESPTDDLVWKGYMDDTARALVGAVDAGKTLLLGKLVSPTTTTTTTTTTTSDKDYDYDHDHDSCYRGVFVLDDDHDDHDDGGGEADTPTSTPAAQNKEPRYAFTAHMQGGHRASPGREYGLDKFVSLQVSLSTDTDTAAPTSTPTPTPTPTLTPTPRLHARRWLNGLVFPPQGEQSAQSVIFSWPAALRRNANANAATLPAK</sequence>
<dbReference type="GeneID" id="54298790"/>
<feature type="domain" description="Heterokaryon incompatibility" evidence="2">
    <location>
        <begin position="96"/>
        <end position="262"/>
    </location>
</feature>
<organism evidence="3 4">
    <name type="scientific">Aplosporella prunicola CBS 121167</name>
    <dbReference type="NCBI Taxonomy" id="1176127"/>
    <lineage>
        <taxon>Eukaryota</taxon>
        <taxon>Fungi</taxon>
        <taxon>Dikarya</taxon>
        <taxon>Ascomycota</taxon>
        <taxon>Pezizomycotina</taxon>
        <taxon>Dothideomycetes</taxon>
        <taxon>Dothideomycetes incertae sedis</taxon>
        <taxon>Botryosphaeriales</taxon>
        <taxon>Aplosporellaceae</taxon>
        <taxon>Aplosporella</taxon>
    </lineage>
</organism>
<evidence type="ECO:0000313" key="3">
    <source>
        <dbReference type="EMBL" id="KAF2136894.1"/>
    </source>
</evidence>
<feature type="compositionally biased region" description="Pro residues" evidence="1">
    <location>
        <begin position="680"/>
        <end position="690"/>
    </location>
</feature>
<feature type="compositionally biased region" description="Acidic residues" evidence="1">
    <location>
        <begin position="608"/>
        <end position="620"/>
    </location>
</feature>
<feature type="region of interest" description="Disordered" evidence="1">
    <location>
        <begin position="608"/>
        <end position="633"/>
    </location>
</feature>
<keyword evidence="4" id="KW-1185">Reference proteome</keyword>
<reference evidence="3" key="1">
    <citation type="journal article" date="2020" name="Stud. Mycol.">
        <title>101 Dothideomycetes genomes: a test case for predicting lifestyles and emergence of pathogens.</title>
        <authorList>
            <person name="Haridas S."/>
            <person name="Albert R."/>
            <person name="Binder M."/>
            <person name="Bloem J."/>
            <person name="Labutti K."/>
            <person name="Salamov A."/>
            <person name="Andreopoulos B."/>
            <person name="Baker S."/>
            <person name="Barry K."/>
            <person name="Bills G."/>
            <person name="Bluhm B."/>
            <person name="Cannon C."/>
            <person name="Castanera R."/>
            <person name="Culley D."/>
            <person name="Daum C."/>
            <person name="Ezra D."/>
            <person name="Gonzalez J."/>
            <person name="Henrissat B."/>
            <person name="Kuo A."/>
            <person name="Liang C."/>
            <person name="Lipzen A."/>
            <person name="Lutzoni F."/>
            <person name="Magnuson J."/>
            <person name="Mondo S."/>
            <person name="Nolan M."/>
            <person name="Ohm R."/>
            <person name="Pangilinan J."/>
            <person name="Park H.-J."/>
            <person name="Ramirez L."/>
            <person name="Alfaro M."/>
            <person name="Sun H."/>
            <person name="Tritt A."/>
            <person name="Yoshinaga Y."/>
            <person name="Zwiers L.-H."/>
            <person name="Turgeon B."/>
            <person name="Goodwin S."/>
            <person name="Spatafora J."/>
            <person name="Crous P."/>
            <person name="Grigoriev I."/>
        </authorList>
    </citation>
    <scope>NUCLEOTIDE SEQUENCE</scope>
    <source>
        <strain evidence="3">CBS 121167</strain>
    </source>
</reference>
<dbReference type="RefSeq" id="XP_033392612.1">
    <property type="nucleotide sequence ID" value="XM_033541294.1"/>
</dbReference>
<dbReference type="Pfam" id="PF06985">
    <property type="entry name" value="HET"/>
    <property type="match status" value="1"/>
</dbReference>